<dbReference type="CDD" id="cd03205">
    <property type="entry name" value="GST_C_6"/>
    <property type="match status" value="1"/>
</dbReference>
<dbReference type="Proteomes" id="UP001628091">
    <property type="component" value="Unassembled WGS sequence"/>
</dbReference>
<keyword evidence="4" id="KW-1185">Reference proteome</keyword>
<proteinExistence type="predicted"/>
<dbReference type="InterPro" id="IPR004045">
    <property type="entry name" value="Glutathione_S-Trfase_N"/>
</dbReference>
<dbReference type="InterPro" id="IPR040079">
    <property type="entry name" value="Glutathione_S-Trfase"/>
</dbReference>
<dbReference type="InterPro" id="IPR010987">
    <property type="entry name" value="Glutathione-S-Trfase_C-like"/>
</dbReference>
<dbReference type="SUPFAM" id="SSF47616">
    <property type="entry name" value="GST C-terminal domain-like"/>
    <property type="match status" value="1"/>
</dbReference>
<evidence type="ECO:0000259" key="1">
    <source>
        <dbReference type="PROSITE" id="PS50404"/>
    </source>
</evidence>
<accession>A0ABQ0GVY8</accession>
<dbReference type="Pfam" id="PF13410">
    <property type="entry name" value="GST_C_2"/>
    <property type="match status" value="1"/>
</dbReference>
<dbReference type="Gene3D" id="3.40.30.10">
    <property type="entry name" value="Glutaredoxin"/>
    <property type="match status" value="1"/>
</dbReference>
<organism evidence="3 4">
    <name type="scientific">Phyllobacterium phragmitis</name>
    <dbReference type="NCBI Taxonomy" id="2670329"/>
    <lineage>
        <taxon>Bacteria</taxon>
        <taxon>Pseudomonadati</taxon>
        <taxon>Pseudomonadota</taxon>
        <taxon>Alphaproteobacteria</taxon>
        <taxon>Hyphomicrobiales</taxon>
        <taxon>Phyllobacteriaceae</taxon>
        <taxon>Phyllobacterium</taxon>
    </lineage>
</organism>
<dbReference type="InterPro" id="IPR036249">
    <property type="entry name" value="Thioredoxin-like_sf"/>
</dbReference>
<gene>
    <name evidence="3" type="ORF">PPNSA23_07770</name>
</gene>
<dbReference type="PANTHER" id="PTHR44051">
    <property type="entry name" value="GLUTATHIONE S-TRANSFERASE-RELATED"/>
    <property type="match status" value="1"/>
</dbReference>
<dbReference type="RefSeq" id="WP_407863768.1">
    <property type="nucleotide sequence ID" value="NZ_BAAFZP010000001.1"/>
</dbReference>
<dbReference type="InterPro" id="IPR036282">
    <property type="entry name" value="Glutathione-S-Trfase_C_sf"/>
</dbReference>
<sequence length="212" mass="23144">MILIGQYDSPFVRRVAIAMRLYGMGFEHRPWSVFRDADEIAAFNPLSRVPTLVLDDGEALIESAAILDYLDEVAGGANPLIARSGPGRRKALKVCALAIGMADKGVSLVYERVLRSQESEIWVERCRAQIGRVLDVLEPDIAARGTPFWFGDAIGHADIAVACALRFVSEADPSLFDRTHYPALAALSARCEALAPFQEIVQPLSPPKPKAL</sequence>
<dbReference type="Gene3D" id="1.20.1050.10">
    <property type="match status" value="1"/>
</dbReference>
<evidence type="ECO:0000259" key="2">
    <source>
        <dbReference type="PROSITE" id="PS50405"/>
    </source>
</evidence>
<feature type="domain" description="GST C-terminal" evidence="2">
    <location>
        <begin position="87"/>
        <end position="211"/>
    </location>
</feature>
<reference evidence="3 4" key="1">
    <citation type="submission" date="2024-10" db="EMBL/GenBank/DDBJ databases">
        <title>Isolation, draft genome sequencing and identification of Phyllobacterium sp. NSA23, isolated from leaf soil.</title>
        <authorList>
            <person name="Akita H."/>
        </authorList>
    </citation>
    <scope>NUCLEOTIDE SEQUENCE [LARGE SCALE GENOMIC DNA]</scope>
    <source>
        <strain evidence="3 4">NSA23</strain>
    </source>
</reference>
<dbReference type="PANTHER" id="PTHR44051:SF8">
    <property type="entry name" value="GLUTATHIONE S-TRANSFERASE GSTA"/>
    <property type="match status" value="1"/>
</dbReference>
<dbReference type="SUPFAM" id="SSF52833">
    <property type="entry name" value="Thioredoxin-like"/>
    <property type="match status" value="1"/>
</dbReference>
<protein>
    <submittedName>
        <fullName evidence="3">Glutathione S-transferase family protein</fullName>
    </submittedName>
</protein>
<feature type="domain" description="GST N-terminal" evidence="1">
    <location>
        <begin position="1"/>
        <end position="78"/>
    </location>
</feature>
<dbReference type="PROSITE" id="PS50405">
    <property type="entry name" value="GST_CTER"/>
    <property type="match status" value="1"/>
</dbReference>
<evidence type="ECO:0000313" key="3">
    <source>
        <dbReference type="EMBL" id="GAB1580834.1"/>
    </source>
</evidence>
<dbReference type="PROSITE" id="PS50404">
    <property type="entry name" value="GST_NTER"/>
    <property type="match status" value="1"/>
</dbReference>
<dbReference type="EMBL" id="BAAFZP010000001">
    <property type="protein sequence ID" value="GAB1580834.1"/>
    <property type="molecule type" value="Genomic_DNA"/>
</dbReference>
<dbReference type="Pfam" id="PF13417">
    <property type="entry name" value="GST_N_3"/>
    <property type="match status" value="1"/>
</dbReference>
<dbReference type="SFLD" id="SFLDS00019">
    <property type="entry name" value="Glutathione_Transferase_(cytos"/>
    <property type="match status" value="1"/>
</dbReference>
<comment type="caution">
    <text evidence="3">The sequence shown here is derived from an EMBL/GenBank/DDBJ whole genome shotgun (WGS) entry which is preliminary data.</text>
</comment>
<name>A0ABQ0GVY8_9HYPH</name>
<evidence type="ECO:0000313" key="4">
    <source>
        <dbReference type="Proteomes" id="UP001628091"/>
    </source>
</evidence>